<dbReference type="Pfam" id="PF13505">
    <property type="entry name" value="OMP_b-brl"/>
    <property type="match status" value="1"/>
</dbReference>
<dbReference type="InterPro" id="IPR011250">
    <property type="entry name" value="OMP/PagP_B-barrel"/>
</dbReference>
<evidence type="ECO:0000313" key="4">
    <source>
        <dbReference type="EMBL" id="UOF02752.1"/>
    </source>
</evidence>
<dbReference type="Proteomes" id="UP000830116">
    <property type="component" value="Chromosome"/>
</dbReference>
<evidence type="ECO:0000256" key="2">
    <source>
        <dbReference type="SAM" id="SignalP"/>
    </source>
</evidence>
<dbReference type="RefSeq" id="WP_243540556.1">
    <property type="nucleotide sequence ID" value="NZ_CP093442.1"/>
</dbReference>
<feature type="domain" description="Outer membrane protein beta-barrel" evidence="3">
    <location>
        <begin position="5"/>
        <end position="151"/>
    </location>
</feature>
<proteinExistence type="predicted"/>
<evidence type="ECO:0000256" key="1">
    <source>
        <dbReference type="ARBA" id="ARBA00022729"/>
    </source>
</evidence>
<keyword evidence="1 2" id="KW-0732">Signal</keyword>
<organism evidence="4 5">
    <name type="scientific">Bdellovibrio reynosensis</name>
    <dbReference type="NCBI Taxonomy" id="2835041"/>
    <lineage>
        <taxon>Bacteria</taxon>
        <taxon>Pseudomonadati</taxon>
        <taxon>Bdellovibrionota</taxon>
        <taxon>Bdellovibrionia</taxon>
        <taxon>Bdellovibrionales</taxon>
        <taxon>Pseudobdellovibrionaceae</taxon>
        <taxon>Bdellovibrio</taxon>
    </lineage>
</organism>
<keyword evidence="5" id="KW-1185">Reference proteome</keyword>
<feature type="chain" id="PRO_5045464555" description="Outer membrane protein beta-barrel domain-containing protein" evidence="2">
    <location>
        <begin position="19"/>
        <end position="182"/>
    </location>
</feature>
<accession>A0ABY4CCQ6</accession>
<dbReference type="EMBL" id="CP093442">
    <property type="protein sequence ID" value="UOF02752.1"/>
    <property type="molecule type" value="Genomic_DNA"/>
</dbReference>
<protein>
    <recommendedName>
        <fullName evidence="3">Outer membrane protein beta-barrel domain-containing protein</fullName>
    </recommendedName>
</protein>
<gene>
    <name evidence="4" type="ORF">MNR06_07285</name>
</gene>
<dbReference type="InterPro" id="IPR027385">
    <property type="entry name" value="Beta-barrel_OMP"/>
</dbReference>
<reference evidence="4" key="1">
    <citation type="submission" date="2022-03" db="EMBL/GenBank/DDBJ databases">
        <title>Genome Identification and Characterization of new species Bdellovibrio reynosense LBG001 sp. nov. from a Mexico soil sample.</title>
        <authorList>
            <person name="Camilli A."/>
            <person name="Ajao Y."/>
            <person name="Guo X."/>
        </authorList>
    </citation>
    <scope>NUCLEOTIDE SEQUENCE</scope>
    <source>
        <strain evidence="4">LBG001</strain>
    </source>
</reference>
<feature type="signal peptide" evidence="2">
    <location>
        <begin position="1"/>
        <end position="18"/>
    </location>
</feature>
<sequence>MKKVVALVLILFSVKAQAGMLLEVGATYLSDSLKTPTSTASSGYFWNLGVLFTYNKNVWGGWNFSGISTTATGTSTDTFTTLDTGPYLKWTFGKNNVFNLAGVYNLKSSATYSDGTTNETWSGTSLWLQFGVAPEIKDDLRVGASFNYYMATYTKKVVSSTESTTSNSKTWIFPMITVSKSW</sequence>
<evidence type="ECO:0000259" key="3">
    <source>
        <dbReference type="Pfam" id="PF13505"/>
    </source>
</evidence>
<name>A0ABY4CCQ6_9BACT</name>
<dbReference type="SUPFAM" id="SSF56925">
    <property type="entry name" value="OMPA-like"/>
    <property type="match status" value="1"/>
</dbReference>
<evidence type="ECO:0000313" key="5">
    <source>
        <dbReference type="Proteomes" id="UP000830116"/>
    </source>
</evidence>